<feature type="transmembrane region" description="Helical" evidence="7">
    <location>
        <begin position="408"/>
        <end position="428"/>
    </location>
</feature>
<evidence type="ECO:0000256" key="3">
    <source>
        <dbReference type="ARBA" id="ARBA00022692"/>
    </source>
</evidence>
<dbReference type="InterPro" id="IPR051951">
    <property type="entry name" value="UNC-93_regulatory"/>
</dbReference>
<dbReference type="PANTHER" id="PTHR19444:SF11">
    <property type="entry name" value="UNC93-LIKE PROTEIN"/>
    <property type="match status" value="1"/>
</dbReference>
<dbReference type="Proteomes" id="UP000886998">
    <property type="component" value="Unassembled WGS sequence"/>
</dbReference>
<dbReference type="GO" id="GO:0005886">
    <property type="term" value="C:plasma membrane"/>
    <property type="evidence" value="ECO:0007669"/>
    <property type="project" value="TreeGrafter"/>
</dbReference>
<feature type="transmembrane region" description="Helical" evidence="7">
    <location>
        <begin position="440"/>
        <end position="459"/>
    </location>
</feature>
<evidence type="ECO:0000256" key="4">
    <source>
        <dbReference type="ARBA" id="ARBA00022989"/>
    </source>
</evidence>
<dbReference type="OrthoDB" id="78663at2759"/>
<evidence type="ECO:0000313" key="9">
    <source>
        <dbReference type="Proteomes" id="UP000886998"/>
    </source>
</evidence>
<protein>
    <submittedName>
        <fullName evidence="8">UNC93-like protein</fullName>
    </submittedName>
</protein>
<dbReference type="InterPro" id="IPR010291">
    <property type="entry name" value="Ion_channel_UNC-93"/>
</dbReference>
<evidence type="ECO:0000256" key="2">
    <source>
        <dbReference type="ARBA" id="ARBA00009172"/>
    </source>
</evidence>
<dbReference type="AlphaFoldDB" id="A0A8X6YII5"/>
<comment type="similarity">
    <text evidence="2">Belongs to the unc-93 family.</text>
</comment>
<feature type="transmembrane region" description="Helical" evidence="7">
    <location>
        <begin position="465"/>
        <end position="484"/>
    </location>
</feature>
<evidence type="ECO:0000256" key="6">
    <source>
        <dbReference type="SAM" id="MobiDB-lite"/>
    </source>
</evidence>
<dbReference type="GO" id="GO:0006937">
    <property type="term" value="P:regulation of muscle contraction"/>
    <property type="evidence" value="ECO:0007669"/>
    <property type="project" value="TreeGrafter"/>
</dbReference>
<feature type="compositionally biased region" description="Polar residues" evidence="6">
    <location>
        <begin position="99"/>
        <end position="113"/>
    </location>
</feature>
<comment type="caution">
    <text evidence="8">The sequence shown here is derived from an EMBL/GenBank/DDBJ whole genome shotgun (WGS) entry which is preliminary data.</text>
</comment>
<keyword evidence="4 7" id="KW-1133">Transmembrane helix</keyword>
<dbReference type="PANTHER" id="PTHR19444">
    <property type="entry name" value="UNC-93 RELATED"/>
    <property type="match status" value="1"/>
</dbReference>
<name>A0A8X6YII5_9ARAC</name>
<proteinExistence type="inferred from homology"/>
<keyword evidence="5 7" id="KW-0472">Membrane</keyword>
<keyword evidence="9" id="KW-1185">Reference proteome</keyword>
<dbReference type="SUPFAM" id="SSF103473">
    <property type="entry name" value="MFS general substrate transporter"/>
    <property type="match status" value="1"/>
</dbReference>
<dbReference type="GO" id="GO:0055120">
    <property type="term" value="C:striated muscle dense body"/>
    <property type="evidence" value="ECO:0007669"/>
    <property type="project" value="TreeGrafter"/>
</dbReference>
<dbReference type="GO" id="GO:0015459">
    <property type="term" value="F:potassium channel regulator activity"/>
    <property type="evidence" value="ECO:0007669"/>
    <property type="project" value="TreeGrafter"/>
</dbReference>
<dbReference type="EMBL" id="BMAV01018676">
    <property type="protein sequence ID" value="GFY71207.1"/>
    <property type="molecule type" value="Genomic_DNA"/>
</dbReference>
<evidence type="ECO:0000313" key="8">
    <source>
        <dbReference type="EMBL" id="GFY71207.1"/>
    </source>
</evidence>
<evidence type="ECO:0000256" key="7">
    <source>
        <dbReference type="SAM" id="Phobius"/>
    </source>
</evidence>
<accession>A0A8X6YII5</accession>
<feature type="transmembrane region" description="Helical" evidence="7">
    <location>
        <begin position="261"/>
        <end position="281"/>
    </location>
</feature>
<feature type="compositionally biased region" description="Polar residues" evidence="6">
    <location>
        <begin position="132"/>
        <end position="141"/>
    </location>
</feature>
<feature type="transmembrane region" description="Helical" evidence="7">
    <location>
        <begin position="314"/>
        <end position="331"/>
    </location>
</feature>
<dbReference type="Pfam" id="PF05978">
    <property type="entry name" value="UNC-93"/>
    <property type="match status" value="1"/>
</dbReference>
<evidence type="ECO:0000256" key="5">
    <source>
        <dbReference type="ARBA" id="ARBA00023136"/>
    </source>
</evidence>
<dbReference type="GO" id="GO:0043266">
    <property type="term" value="P:regulation of potassium ion transport"/>
    <property type="evidence" value="ECO:0007669"/>
    <property type="project" value="TreeGrafter"/>
</dbReference>
<evidence type="ECO:0000256" key="1">
    <source>
        <dbReference type="ARBA" id="ARBA00004141"/>
    </source>
</evidence>
<organism evidence="8 9">
    <name type="scientific">Trichonephila inaurata madagascariensis</name>
    <dbReference type="NCBI Taxonomy" id="2747483"/>
    <lineage>
        <taxon>Eukaryota</taxon>
        <taxon>Metazoa</taxon>
        <taxon>Ecdysozoa</taxon>
        <taxon>Arthropoda</taxon>
        <taxon>Chelicerata</taxon>
        <taxon>Arachnida</taxon>
        <taxon>Araneae</taxon>
        <taxon>Araneomorphae</taxon>
        <taxon>Entelegynae</taxon>
        <taxon>Araneoidea</taxon>
        <taxon>Nephilidae</taxon>
        <taxon>Trichonephila</taxon>
        <taxon>Trichonephila inaurata</taxon>
    </lineage>
</organism>
<reference evidence="8" key="1">
    <citation type="submission" date="2020-08" db="EMBL/GenBank/DDBJ databases">
        <title>Multicomponent nature underlies the extraordinary mechanical properties of spider dragline silk.</title>
        <authorList>
            <person name="Kono N."/>
            <person name="Nakamura H."/>
            <person name="Mori M."/>
            <person name="Yoshida Y."/>
            <person name="Ohtoshi R."/>
            <person name="Malay A.D."/>
            <person name="Moran D.A.P."/>
            <person name="Tomita M."/>
            <person name="Numata K."/>
            <person name="Arakawa K."/>
        </authorList>
    </citation>
    <scope>NUCLEOTIDE SEQUENCE</scope>
</reference>
<gene>
    <name evidence="8" type="primary">CG4928</name>
    <name evidence="8" type="ORF">TNIN_47031</name>
</gene>
<keyword evidence="3 7" id="KW-0812">Transmembrane</keyword>
<feature type="transmembrane region" description="Helical" evidence="7">
    <location>
        <begin position="351"/>
        <end position="370"/>
    </location>
</feature>
<feature type="transmembrane region" description="Helical" evidence="7">
    <location>
        <begin position="377"/>
        <end position="396"/>
    </location>
</feature>
<dbReference type="Gene3D" id="1.20.1250.20">
    <property type="entry name" value="MFS general substrate transporter like domains"/>
    <property type="match status" value="1"/>
</dbReference>
<comment type="subcellular location">
    <subcellularLocation>
        <location evidence="1">Membrane</location>
        <topology evidence="1">Multi-pass membrane protein</topology>
    </subcellularLocation>
</comment>
<feature type="region of interest" description="Disordered" evidence="6">
    <location>
        <begin position="87"/>
        <end position="141"/>
    </location>
</feature>
<sequence>MIKFAPEFSSNNTSVVVLSVRNSLYETREETSNENQQSNIDEPSEIKADAVLQYKCKNPKCENVEEFQVSEIPLNCVQFLNNSADNNCAPTAEQKDDSNLPSTSSNDNPSKITTIKDKSESNVQSKRAEPSAQKNEISEADNSISAITKADENQDIKNVSNNPQCDMEPIDLYQGKKMIPVRSTTLESITGCFFGCHGIAYYSAQICSNIISHYILKSNSSPDLPNLSSCSCGASFCNTDPNCIDEETEEITHHTRNLLCGVSLVTASMACLCIILFLDPLKKAKTEQEKREPVTLSVDLVLATFSHCKKREQLFLVPITFFEGMLQGFYTADFTRSYVACAWGASHVGTISIFFGVACVISATASGFLVKYAGRKPLFLLGQVMNIVLMTFLLLWNPDSETLYKFYIAAVLFGGITGIFWSQLLSFYGLMFKEDEEAAFASYYLFSSLGWTTSFLYSDHICTDIKIYLLLATSFLGTIGYFLTERSYTLRKQKASLKRKQAPQM</sequence>
<dbReference type="InterPro" id="IPR036259">
    <property type="entry name" value="MFS_trans_sf"/>
</dbReference>